<reference evidence="1 2" key="1">
    <citation type="submission" date="2016-10" db="EMBL/GenBank/DDBJ databases">
        <authorList>
            <person name="de Groot N.N."/>
        </authorList>
    </citation>
    <scope>NUCLEOTIDE SEQUENCE [LARGE SCALE GENOMIC DNA]</scope>
    <source>
        <strain evidence="1 2">DSM 569</strain>
    </source>
</reference>
<evidence type="ECO:0000313" key="2">
    <source>
        <dbReference type="Proteomes" id="UP000183404"/>
    </source>
</evidence>
<organism evidence="1 2">
    <name type="scientific">Thermoanaerobacter thermohydrosulfuricus</name>
    <name type="common">Clostridium thermohydrosulfuricum</name>
    <dbReference type="NCBI Taxonomy" id="1516"/>
    <lineage>
        <taxon>Bacteria</taxon>
        <taxon>Bacillati</taxon>
        <taxon>Bacillota</taxon>
        <taxon>Clostridia</taxon>
        <taxon>Thermoanaerobacterales</taxon>
        <taxon>Thermoanaerobacteraceae</taxon>
        <taxon>Thermoanaerobacter</taxon>
    </lineage>
</organism>
<name>A0A1G7U8B2_THETY</name>
<accession>A0A1G7U8B2</accession>
<dbReference type="Proteomes" id="UP000183404">
    <property type="component" value="Unassembled WGS sequence"/>
</dbReference>
<proteinExistence type="predicted"/>
<sequence>MKRNIASLLLIGLAFTFLSTTFAFANEKENEGKKAGALL</sequence>
<evidence type="ECO:0000313" key="1">
    <source>
        <dbReference type="EMBL" id="SDG43865.1"/>
    </source>
</evidence>
<protein>
    <submittedName>
        <fullName evidence="1">Uncharacterized protein</fullName>
    </submittedName>
</protein>
<dbReference type="AlphaFoldDB" id="A0A1G7U8B2"/>
<dbReference type="EMBL" id="FNBS01000075">
    <property type="protein sequence ID" value="SDG43865.1"/>
    <property type="molecule type" value="Genomic_DNA"/>
</dbReference>
<gene>
    <name evidence="1" type="ORF">SAMN04244560_02352</name>
</gene>